<protein>
    <submittedName>
        <fullName evidence="1">Uncharacterized protein</fullName>
    </submittedName>
</protein>
<gene>
    <name evidence="1" type="ORF">L1987_31273</name>
</gene>
<name>A0ACB9I4H5_9ASTR</name>
<dbReference type="EMBL" id="CM042027">
    <property type="protein sequence ID" value="KAI3803124.1"/>
    <property type="molecule type" value="Genomic_DNA"/>
</dbReference>
<proteinExistence type="predicted"/>
<sequence length="287" mass="31900">MTSSARQLKFWPSWLIPTSRVAIDIKVATVMDATTELVHTEVATDPSFMVHVALPPMTSLARQLKFWPSWLIPTSRVAIDIKVATVMDATTELVHTEVATDPSFMVRVALPPMTSSARQLKFWPSWLIPTSRVAIDIKVATVMDATTELVHTEVATDPSFMVRVAFPPMTSSARKLKFWPSWLIPTSRVAIDIKVATVMDATTELVHTEVATDPSFMVRVALPPMTSSARQLKFWPSWLIPTSRVAIDIKVATVMDATTELVHTEVATDPRLLLRLLLTCSYYPDAA</sequence>
<organism evidence="1 2">
    <name type="scientific">Smallanthus sonchifolius</name>
    <dbReference type="NCBI Taxonomy" id="185202"/>
    <lineage>
        <taxon>Eukaryota</taxon>
        <taxon>Viridiplantae</taxon>
        <taxon>Streptophyta</taxon>
        <taxon>Embryophyta</taxon>
        <taxon>Tracheophyta</taxon>
        <taxon>Spermatophyta</taxon>
        <taxon>Magnoliopsida</taxon>
        <taxon>eudicotyledons</taxon>
        <taxon>Gunneridae</taxon>
        <taxon>Pentapetalae</taxon>
        <taxon>asterids</taxon>
        <taxon>campanulids</taxon>
        <taxon>Asterales</taxon>
        <taxon>Asteraceae</taxon>
        <taxon>Asteroideae</taxon>
        <taxon>Heliantheae alliance</taxon>
        <taxon>Millerieae</taxon>
        <taxon>Smallanthus</taxon>
    </lineage>
</organism>
<accession>A0ACB9I4H5</accession>
<evidence type="ECO:0000313" key="2">
    <source>
        <dbReference type="Proteomes" id="UP001056120"/>
    </source>
</evidence>
<dbReference type="Proteomes" id="UP001056120">
    <property type="component" value="Linkage Group LG10"/>
</dbReference>
<reference evidence="1 2" key="2">
    <citation type="journal article" date="2022" name="Mol. Ecol. Resour.">
        <title>The genomes of chicory, endive, great burdock and yacon provide insights into Asteraceae paleo-polyploidization history and plant inulin production.</title>
        <authorList>
            <person name="Fan W."/>
            <person name="Wang S."/>
            <person name="Wang H."/>
            <person name="Wang A."/>
            <person name="Jiang F."/>
            <person name="Liu H."/>
            <person name="Zhao H."/>
            <person name="Xu D."/>
            <person name="Zhang Y."/>
        </authorList>
    </citation>
    <scope>NUCLEOTIDE SEQUENCE [LARGE SCALE GENOMIC DNA]</scope>
    <source>
        <strain evidence="2">cv. Yunnan</strain>
        <tissue evidence="1">Leaves</tissue>
    </source>
</reference>
<keyword evidence="2" id="KW-1185">Reference proteome</keyword>
<comment type="caution">
    <text evidence="1">The sequence shown here is derived from an EMBL/GenBank/DDBJ whole genome shotgun (WGS) entry which is preliminary data.</text>
</comment>
<evidence type="ECO:0000313" key="1">
    <source>
        <dbReference type="EMBL" id="KAI3803124.1"/>
    </source>
</evidence>
<reference evidence="2" key="1">
    <citation type="journal article" date="2022" name="Mol. Ecol. Resour.">
        <title>The genomes of chicory, endive, great burdock and yacon provide insights into Asteraceae palaeo-polyploidization history and plant inulin production.</title>
        <authorList>
            <person name="Fan W."/>
            <person name="Wang S."/>
            <person name="Wang H."/>
            <person name="Wang A."/>
            <person name="Jiang F."/>
            <person name="Liu H."/>
            <person name="Zhao H."/>
            <person name="Xu D."/>
            <person name="Zhang Y."/>
        </authorList>
    </citation>
    <scope>NUCLEOTIDE SEQUENCE [LARGE SCALE GENOMIC DNA]</scope>
    <source>
        <strain evidence="2">cv. Yunnan</strain>
    </source>
</reference>